<feature type="domain" description="Carrier" evidence="10">
    <location>
        <begin position="2371"/>
        <end position="2449"/>
    </location>
</feature>
<dbReference type="Gene3D" id="3.10.129.110">
    <property type="entry name" value="Polyketide synthase dehydratase"/>
    <property type="match status" value="1"/>
</dbReference>
<dbReference type="InterPro" id="IPR020806">
    <property type="entry name" value="PKS_PP-bd"/>
</dbReference>
<dbReference type="SUPFAM" id="SSF53901">
    <property type="entry name" value="Thiolase-like"/>
    <property type="match status" value="1"/>
</dbReference>
<evidence type="ECO:0000256" key="4">
    <source>
        <dbReference type="ARBA" id="ARBA00022679"/>
    </source>
</evidence>
<dbReference type="Pfam" id="PF13489">
    <property type="entry name" value="Methyltransf_23"/>
    <property type="match status" value="1"/>
</dbReference>
<feature type="domain" description="Carrier" evidence="10">
    <location>
        <begin position="3507"/>
        <end position="3586"/>
    </location>
</feature>
<evidence type="ECO:0000259" key="12">
    <source>
        <dbReference type="PROSITE" id="PS52019"/>
    </source>
</evidence>
<dbReference type="SUPFAM" id="SSF47336">
    <property type="entry name" value="ACP-like"/>
    <property type="match status" value="2"/>
</dbReference>
<dbReference type="Gene3D" id="3.30.300.30">
    <property type="match status" value="1"/>
</dbReference>
<organism evidence="13 14">
    <name type="scientific">Botryosphaeria dothidea</name>
    <dbReference type="NCBI Taxonomy" id="55169"/>
    <lineage>
        <taxon>Eukaryota</taxon>
        <taxon>Fungi</taxon>
        <taxon>Dikarya</taxon>
        <taxon>Ascomycota</taxon>
        <taxon>Pezizomycotina</taxon>
        <taxon>Dothideomycetes</taxon>
        <taxon>Dothideomycetes incertae sedis</taxon>
        <taxon>Botryosphaeriales</taxon>
        <taxon>Botryosphaeriaceae</taxon>
        <taxon>Botryosphaeria</taxon>
    </lineage>
</organism>
<evidence type="ECO:0000256" key="1">
    <source>
        <dbReference type="ARBA" id="ARBA00022450"/>
    </source>
</evidence>
<sequence length="3976" mass="430789">MAHSTPLNEPIAIVGSSCRFSGDASTPSKLWNLISNPKDLADRPPHNRFDADGFFHEDAEHHGTTNVGKSYFLNEDFRVFDAAFFNITPKEAEAIDPQQRILLECVYEAMESAGLTISSLQGSSTSVYVGLMIRDFMDVQVRDPDYFSKYMVTGTSSALNANRISYFFDWRGPSLTVDTACSSSLVALHQAVLGLRSGESRVACVSGSNLLLGPELFISASNMHMLSSKSRMWDTSANGYARGDGFVTLFLKTLSSALEDGDHIEAVIRETGVNSDGRTKGITMPSSEAQASLIRETYRKAGLDPDKETDRCQYFEAHGTGTQAGDPQEASTIHSAFFGIGAKPNQKLLVGSIKTVVGHTEGAAGIAGVLKAALALRHRTVPPNLHFETLNPNVAPFYDALEIPTASTPWPTTPSGVPLRASVNSFGFGGTNSHAILERYDPELHKFGPWKSTPRPRALLPASNDGLSRPLLFSANTEKALVEMIRNYSRYLKNEHEVNLRDLSWTLRARRTVLPVKAAFTGLNPVEVSKQMETQLAKLPDVPGSEIGARSKGVGESKPSLLGIFTGQGAQWPTMGRQLILNSAKFAETIEKLETYLQSLPDGPSWSLKAELMAVPSDSRLGEAALSQPLCTAIQVALVDLLQSAGIKFQAVVGHSSGEIGAAYAAGILTAEESIAVAYYRGVHAKLARGPSGAKGSMLAAGLSLAEAQALTELPKLKNRISVAASNSPAGITLSGDEDAIKETKTLLEGQKKFVRILQVDTAYHSQHMTPCADPYIASLKACGINPREQNQDCAWISSVYGSKGTPELEELTATYWSDNMTQTVLFSQALERAMVECGPFDAILEVGPHPALKGPAMQTLKDFAEGTAPYTGVLDRKKNDTVAFADALSLLWTLLGSSVVDLDGYVEASEGKDTPNPKLVKDLPPYPWDHSQVHWRESRLSKEYRCRSSRSHELLGHRMPGSADQEIRWRNILRLEEVPWLSYHQIQGQKILPTGAYCSMMLDAALALLADETAGLIELHDVEIHSPVAVADASSGVELVSSIRKLKSSDRTTFSGKSLEAEFFLSAGPPDGSRPLKEAASGRVVIFFGAETADSLPSRVDHVTHNYLRPVEVDGFYSEMNGIGLGYSGAFTALQEAERAWHRAIATVPSVNSDEASALLVKPWLIECCIQTAYIAYASPGDGSLWTTSLPQKIGRVAFNMEAFQSSAQEDTALEISSHIVESRGITSTSLSTFSADVELSDSTTGKIQVQLENVTIASLSPALDTDDRELFFHTIWKNDVFDGVSPEPTPPERPEDLEIADALDRVARFYLRDAKSKGVLKDASPAYQPLVDLALRRADNTTSKRHVLKDKSQDIAQLIYQLQPRIDLRPLKLIGEALPAMIRGRNVVPEPAPDCPLHGLLNQVPAFAAATKQLNSILQQISHRHTQLDILEIGPGGLGPSVNLSRGLERSVSSYLFASVGSSLRFPQKTSVGFQTIPFEDLKSDAEPGTTERHYDVLIFSFSLHSSQSPERTLSNIRNRLRPGGYLLLVEPTSDLLWLRFLLNGLIDPSQDGHDVGSPVSLVDLDRTLQNAGFTGVDHTTQHSGLSIIASQASDDKIKALRHPLQPAVFANIPGELLLVGGRTILTYRTVQSLSRSLQGWQGKIVIEESLGGSALEENSSFTAAVVLEDTDGHDASAYSGQVIQRIHRLFSKTRNVLWVTPDAVTNDPNYSASTALARWIGDQYMAVSFQSLHLEAFEGAEARIATSLIRQVLSRQWETSNSSHLWTKETDTAIIGGRTLIPRVLPANELNARLNATRRVVYNEVSLSQNEVTISTAGKPGAFACLARASPIPHGSVDAELVRVSHSTLFALQVGSQENLHLCIGRNLERQQPVLAFSTTLSSSIAVPRSWQVPYSATEIPDSRVLELAAHQIAAQTIRAALSPGTTVIYEADDVLASIIAAELQGTTDKQVSFLTSRQHPVSVDISWTHVHPHASRKAIEALLPRNASAFVDLSSARQDRVAQRIVAALPRTCTVVATKSFFRPVTAHASAETSLINILTAAAAFATTEVVQLPWGTTSIFSATDLLAEEQRGEGFTIVDWTTRADRLPVIVRPLTAAGSLFHASKTYTLVDVEADVAESLARWMASSGARRIVVIDATIAAEPAWTDDLKYLGCQLEVEQLDCSSEARVNNLIQRLPDVAGVIYGGALNSSTTSEDGEAGSAAAVVRAAENIHRSFLGKDLDFFVLLTCAPAGAGVGRWSPTAAYLTGLAAERKSLGAKASVVGIPPILGLGAKSSKDEYFHSISEFDLHQIVAEGIDLGRSCVSGIPSLITGLKHIDPLKKDLPTWRSGPTLSHLVQRSAGIADSGAGKSAQGVKQRVLASGSIEEAAKVLRQLFSEKLTVMLSLAPDAIKEDTDLISLGIDSLVASDVRSWFLKELDAEVPVLKILGGSTVTELCEEVASAIPLEEAPDVVPEVAEPITPPPPTSALNPEAELTASSLLSSESTTPESVDNSDGIRTPQTEKSVKRVQDKVSKSKLASVSRTENMSYSQTRLWFPSVYLDQKTPFNCTTSYRISGPLDVARLGRALEQVTQRHEIFRTSFSTDPATGEAKQSVFSTAHFSLKHVTGNSGTDVEREFRRTANYVFDLEAGDAFIAPIVTHSPLEHTIIFGYHHIIMDGVSWQITLNDAASFYNAPDARLPRPAQYLDFTLKTRQLVETGAHKKKLDFWRSEFPNPPEPMPLFPFARVGTRKALSRYSTIDRVVHIDTALVTRIKKASLSAKTTSFHAYLAAFQTLLLRLLDLEHVCIGIIDANRSDPTFTNTVGFLLDMLPLRLDVNRKERFVNTLRNTRTKAYAALSNSGVPLEAILRELQVPASAAHTPLFQVLINYRMGALKAPQLGQAQMGFLDYEDAKAPFDLALSIDEKDDGTGMLTFSLQDYLYDSQGVDLLVKTYVHLLDVLSGDPSQRLNEVPIFDQALVSKAIEAGTGPSIEFGWPETSTVVHRVDEWVEKQGDAVAVKDTVGRSLTYSQMVGRVNAIARDLQRAGARPGWSVAVFCEPTVDSICCVLAVLRIGAACTPLDVRNSTERLAAVVAESLPSLILYHSATQSCLPGLNAGNIAVWNIDNSPAISPTVVLSRASPSEPAVNLYTSGSTGKPKGIVLTHRNLSSHFASMGSRLGLDREVVLQQSALGFDASLAQMFYALVFGGTVIMGSNRGDPAELAALIEREKVTVTLCMISEMSALLDYGNNTLSRCSAWRVAMCGDEAFSMSLLRKFRQLELPGLTLFNAYGPTETSIISSIGEIPYQLADQEDDFKVPVGPPLPNYGVYVLDEKLQPLPLGWPGELCITGPGVAPGYIGQPELTAAKFQSDQVSRGWGTIYRTGDRARLLGDGSFVFLGRVDGDSQVKLRGIRIELDDISSSILRSSEGALSNAAVLVRGETNQFLVAYVVFARDRPSLEQPKAYLQQLLRSLPLPVYMRPAVAVPVERLPFTERGKLDNKALAAIPLEQYTDSTVDDDNDPLSKTESELQDVWTDVLSEVGVGLKIRKQSDFFSVGGNSLLLMRLRAKMQEAFDVSVPLAELFQASTLETLAARIDEERSPQDRKQSRSSFLDWEAETELPPELLALELPPTVSKNQDDGPITVILTGSTGFLGRELLRQLVASPSIAHIHCIALRPGRTHDDPTIASSPKVTSYTGDLSSPRLGLSAADARAIFSIPHLAVIHNGAEVSHLKSYHSLRTSNVHSTKQLVHLALAHHRPSSSRVSFHYVSTAGVAHLASSEDAFPETTVRPHPPPRDGSDGYVAAKWASEIFLEKAAARFGRERLSVTVHRPSNITGQGVGDRDIVHGLLRASVAMRAAPDLRAAGATGAFDFVDVEGCAAGVVAGMVGGRKGADEGALVRYEHRSGDAVVPVEELVAFLEERERGGDHGLIAAAAAAETSSAGFEVLEWDEWIGRAVRLGGMDELVGAFLRQTKGRIKMPLLVKGEKS</sequence>
<dbReference type="InterPro" id="IPR016039">
    <property type="entry name" value="Thiolase-like"/>
</dbReference>
<evidence type="ECO:0000256" key="9">
    <source>
        <dbReference type="SAM" id="MobiDB-lite"/>
    </source>
</evidence>
<keyword evidence="1" id="KW-0596">Phosphopantetheine</keyword>
<dbReference type="InterPro" id="IPR001227">
    <property type="entry name" value="Ac_transferase_dom_sf"/>
</dbReference>
<dbReference type="Gene3D" id="3.40.50.720">
    <property type="entry name" value="NAD(P)-binding Rossmann-like Domain"/>
    <property type="match status" value="2"/>
</dbReference>
<dbReference type="InterPro" id="IPR042099">
    <property type="entry name" value="ANL_N_sf"/>
</dbReference>
<evidence type="ECO:0000313" key="14">
    <source>
        <dbReference type="Proteomes" id="UP000572817"/>
    </source>
</evidence>
<dbReference type="InterPro" id="IPR014031">
    <property type="entry name" value="Ketoacyl_synth_C"/>
</dbReference>
<keyword evidence="6" id="KW-0511">Multifunctional enzyme</keyword>
<dbReference type="GO" id="GO:0016874">
    <property type="term" value="F:ligase activity"/>
    <property type="evidence" value="ECO:0007669"/>
    <property type="project" value="UniProtKB-KW"/>
</dbReference>
<dbReference type="Gene3D" id="3.40.366.10">
    <property type="entry name" value="Malonyl-Coenzyme A Acyl Carrier Protein, domain 2"/>
    <property type="match status" value="1"/>
</dbReference>
<keyword evidence="3" id="KW-0436">Ligase</keyword>
<evidence type="ECO:0000256" key="7">
    <source>
        <dbReference type="ARBA" id="ARBA00029443"/>
    </source>
</evidence>
<keyword evidence="14" id="KW-1185">Reference proteome</keyword>
<dbReference type="SUPFAM" id="SSF53335">
    <property type="entry name" value="S-adenosyl-L-methionine-dependent methyltransferases"/>
    <property type="match status" value="1"/>
</dbReference>
<evidence type="ECO:0000256" key="5">
    <source>
        <dbReference type="ARBA" id="ARBA00022737"/>
    </source>
</evidence>
<reference evidence="13" key="1">
    <citation type="submission" date="2020-04" db="EMBL/GenBank/DDBJ databases">
        <title>Genome Assembly and Annotation of Botryosphaeria dothidea sdau 11-99, a Latent Pathogen of Apple Fruit Ring Rot in China.</title>
        <authorList>
            <person name="Yu C."/>
            <person name="Diao Y."/>
            <person name="Lu Q."/>
            <person name="Zhao J."/>
            <person name="Cui S."/>
            <person name="Peng C."/>
            <person name="He B."/>
            <person name="Liu H."/>
        </authorList>
    </citation>
    <scope>NUCLEOTIDE SEQUENCE [LARGE SCALE GENOMIC DNA]</scope>
    <source>
        <strain evidence="13">Sdau11-99</strain>
    </source>
</reference>
<dbReference type="OrthoDB" id="329835at2759"/>
<dbReference type="PROSITE" id="PS00606">
    <property type="entry name" value="KS3_1"/>
    <property type="match status" value="1"/>
</dbReference>
<feature type="domain" description="Ketosynthase family 3 (KS3)" evidence="11">
    <location>
        <begin position="8"/>
        <end position="439"/>
    </location>
</feature>
<dbReference type="Gene3D" id="3.40.47.10">
    <property type="match status" value="1"/>
</dbReference>
<dbReference type="CDD" id="cd05930">
    <property type="entry name" value="A_NRPS"/>
    <property type="match status" value="1"/>
</dbReference>
<dbReference type="InterPro" id="IPR049552">
    <property type="entry name" value="PKS_DH_N"/>
</dbReference>
<comment type="caution">
    <text evidence="8">Lacks conserved residue(s) required for the propagation of feature annotation.</text>
</comment>
<dbReference type="CDD" id="cd00833">
    <property type="entry name" value="PKS"/>
    <property type="match status" value="1"/>
</dbReference>
<dbReference type="SUPFAM" id="SSF52777">
    <property type="entry name" value="CoA-dependent acyltransferases"/>
    <property type="match status" value="2"/>
</dbReference>
<name>A0A8H4IML6_9PEZI</name>
<dbReference type="Pfam" id="PF00698">
    <property type="entry name" value="Acyl_transf_1"/>
    <property type="match status" value="1"/>
</dbReference>
<dbReference type="InterPro" id="IPR013120">
    <property type="entry name" value="FAR_NAD-bd"/>
</dbReference>
<dbReference type="InterPro" id="IPR032821">
    <property type="entry name" value="PKS_assoc"/>
</dbReference>
<feature type="region of interest" description="C-terminal hotdog fold" evidence="8">
    <location>
        <begin position="1109"/>
        <end position="1267"/>
    </location>
</feature>
<dbReference type="InterPro" id="IPR029063">
    <property type="entry name" value="SAM-dependent_MTases_sf"/>
</dbReference>
<dbReference type="GO" id="GO:0031177">
    <property type="term" value="F:phosphopantetheine binding"/>
    <property type="evidence" value="ECO:0007669"/>
    <property type="project" value="InterPro"/>
</dbReference>
<dbReference type="InterPro" id="IPR036291">
    <property type="entry name" value="NAD(P)-bd_dom_sf"/>
</dbReference>
<dbReference type="Gene3D" id="3.30.559.30">
    <property type="entry name" value="Nonribosomal peptide synthetase, condensation domain"/>
    <property type="match status" value="1"/>
</dbReference>
<dbReference type="InterPro" id="IPR020841">
    <property type="entry name" value="PKS_Beta-ketoAc_synthase_dom"/>
</dbReference>
<keyword evidence="4" id="KW-0808">Transferase</keyword>
<dbReference type="Pfam" id="PF02801">
    <property type="entry name" value="Ketoacyl-synt_C"/>
    <property type="match status" value="1"/>
</dbReference>
<dbReference type="InterPro" id="IPR009081">
    <property type="entry name" value="PP-bd_ACP"/>
</dbReference>
<dbReference type="EMBL" id="WWBZ02000062">
    <property type="protein sequence ID" value="KAF4303049.1"/>
    <property type="molecule type" value="Genomic_DNA"/>
</dbReference>
<evidence type="ECO:0000259" key="11">
    <source>
        <dbReference type="PROSITE" id="PS52004"/>
    </source>
</evidence>
<keyword evidence="2" id="KW-0597">Phosphoprotein</keyword>
<dbReference type="SMART" id="SM00825">
    <property type="entry name" value="PKS_KS"/>
    <property type="match status" value="1"/>
</dbReference>
<dbReference type="InterPro" id="IPR036736">
    <property type="entry name" value="ACP-like_sf"/>
</dbReference>
<dbReference type="PROSITE" id="PS52019">
    <property type="entry name" value="PKS_MFAS_DH"/>
    <property type="match status" value="1"/>
</dbReference>
<dbReference type="InterPro" id="IPR020807">
    <property type="entry name" value="PKS_DH"/>
</dbReference>
<dbReference type="CDD" id="cd19532">
    <property type="entry name" value="C_PKS-NRPS"/>
    <property type="match status" value="1"/>
</dbReference>
<dbReference type="PROSITE" id="PS00012">
    <property type="entry name" value="PHOSPHOPANTETHEINE"/>
    <property type="match status" value="1"/>
</dbReference>
<dbReference type="SUPFAM" id="SSF51735">
    <property type="entry name" value="NAD(P)-binding Rossmann-fold domains"/>
    <property type="match status" value="2"/>
</dbReference>
<dbReference type="InterPro" id="IPR018201">
    <property type="entry name" value="Ketoacyl_synth_AS"/>
</dbReference>
<dbReference type="InterPro" id="IPR006162">
    <property type="entry name" value="Ppantetheine_attach_site"/>
</dbReference>
<evidence type="ECO:0000256" key="2">
    <source>
        <dbReference type="ARBA" id="ARBA00022553"/>
    </source>
</evidence>
<dbReference type="InterPro" id="IPR045851">
    <property type="entry name" value="AMP-bd_C_sf"/>
</dbReference>
<dbReference type="SMART" id="SM00827">
    <property type="entry name" value="PKS_AT"/>
    <property type="match status" value="1"/>
</dbReference>
<dbReference type="Pfam" id="PF00501">
    <property type="entry name" value="AMP-binding"/>
    <property type="match status" value="1"/>
</dbReference>
<dbReference type="InterPro" id="IPR042104">
    <property type="entry name" value="PKS_dehydratase_sf"/>
</dbReference>
<dbReference type="Pfam" id="PF08659">
    <property type="entry name" value="KR"/>
    <property type="match status" value="1"/>
</dbReference>
<dbReference type="Pfam" id="PF14765">
    <property type="entry name" value="PS-DH"/>
    <property type="match status" value="1"/>
</dbReference>
<comment type="similarity">
    <text evidence="7">In the C-terminal section; belongs to the NRP synthetase family.</text>
</comment>
<feature type="compositionally biased region" description="Low complexity" evidence="9">
    <location>
        <begin position="2481"/>
        <end position="2495"/>
    </location>
</feature>
<dbReference type="PANTHER" id="PTHR43775">
    <property type="entry name" value="FATTY ACID SYNTHASE"/>
    <property type="match status" value="1"/>
</dbReference>
<dbReference type="Pfam" id="PF07993">
    <property type="entry name" value="NAD_binding_4"/>
    <property type="match status" value="1"/>
</dbReference>
<dbReference type="PROSITE" id="PS52004">
    <property type="entry name" value="KS3_2"/>
    <property type="match status" value="1"/>
</dbReference>
<protein>
    <submittedName>
        <fullName evidence="13">Hybrid PKS-NRPS synthetase</fullName>
    </submittedName>
</protein>
<dbReference type="SMART" id="SM00823">
    <property type="entry name" value="PKS_PP"/>
    <property type="match status" value="2"/>
</dbReference>
<dbReference type="InterPro" id="IPR014043">
    <property type="entry name" value="Acyl_transferase_dom"/>
</dbReference>
<dbReference type="Pfam" id="PF16197">
    <property type="entry name" value="KAsynt_C_assoc"/>
    <property type="match status" value="1"/>
</dbReference>
<dbReference type="Pfam" id="PF00109">
    <property type="entry name" value="ketoacyl-synt"/>
    <property type="match status" value="1"/>
</dbReference>
<dbReference type="Gene3D" id="3.40.50.150">
    <property type="entry name" value="Vaccinia Virus protein VP39"/>
    <property type="match status" value="1"/>
</dbReference>
<dbReference type="PROSITE" id="PS50075">
    <property type="entry name" value="CARRIER"/>
    <property type="match status" value="2"/>
</dbReference>
<dbReference type="InterPro" id="IPR000873">
    <property type="entry name" value="AMP-dep_synth/lig_dom"/>
</dbReference>
<feature type="compositionally biased region" description="Basic and acidic residues" evidence="9">
    <location>
        <begin position="2509"/>
        <end position="2519"/>
    </location>
</feature>
<dbReference type="Pfam" id="PF21089">
    <property type="entry name" value="PKS_DH_N"/>
    <property type="match status" value="1"/>
</dbReference>
<feature type="domain" description="PKS/mFAS DH" evidence="12">
    <location>
        <begin position="953"/>
        <end position="1267"/>
    </location>
</feature>
<dbReference type="SUPFAM" id="SSF55048">
    <property type="entry name" value="Probable ACP-binding domain of malonyl-CoA ACP transacylase"/>
    <property type="match status" value="1"/>
</dbReference>
<dbReference type="Gene3D" id="3.30.559.10">
    <property type="entry name" value="Chloramphenicol acetyltransferase-like domain"/>
    <property type="match status" value="1"/>
</dbReference>
<gene>
    <name evidence="13" type="ORF">GTA08_BOTSDO08563</name>
</gene>
<dbReference type="InterPro" id="IPR023213">
    <property type="entry name" value="CAT-like_dom_sf"/>
</dbReference>
<dbReference type="InterPro" id="IPR049900">
    <property type="entry name" value="PKS_mFAS_DH"/>
</dbReference>
<dbReference type="GO" id="GO:0004312">
    <property type="term" value="F:fatty acid synthase activity"/>
    <property type="evidence" value="ECO:0007669"/>
    <property type="project" value="TreeGrafter"/>
</dbReference>
<dbReference type="InterPro" id="IPR014030">
    <property type="entry name" value="Ketoacyl_synth_N"/>
</dbReference>
<dbReference type="InterPro" id="IPR016035">
    <property type="entry name" value="Acyl_Trfase/lysoPLipase"/>
</dbReference>
<evidence type="ECO:0000313" key="13">
    <source>
        <dbReference type="EMBL" id="KAF4303049.1"/>
    </source>
</evidence>
<dbReference type="Gene3D" id="3.30.70.3290">
    <property type="match status" value="1"/>
</dbReference>
<accession>A0A8H4IML6</accession>
<dbReference type="Pfam" id="PF00550">
    <property type="entry name" value="PP-binding"/>
    <property type="match status" value="2"/>
</dbReference>
<evidence type="ECO:0000256" key="3">
    <source>
        <dbReference type="ARBA" id="ARBA00022598"/>
    </source>
</evidence>
<dbReference type="Pfam" id="PF00668">
    <property type="entry name" value="Condensation"/>
    <property type="match status" value="1"/>
</dbReference>
<dbReference type="GO" id="GO:0044550">
    <property type="term" value="P:secondary metabolite biosynthetic process"/>
    <property type="evidence" value="ECO:0007669"/>
    <property type="project" value="UniProtKB-ARBA"/>
</dbReference>
<dbReference type="InterPro" id="IPR049551">
    <property type="entry name" value="PKS_DH_C"/>
</dbReference>
<dbReference type="SUPFAM" id="SSF52151">
    <property type="entry name" value="FabD/lysophospholipase-like"/>
    <property type="match status" value="1"/>
</dbReference>
<dbReference type="InterPro" id="IPR050091">
    <property type="entry name" value="PKS_NRPS_Biosynth_Enz"/>
</dbReference>
<dbReference type="InterPro" id="IPR001242">
    <property type="entry name" value="Condensation_dom"/>
</dbReference>
<proteinExistence type="inferred from homology"/>
<comment type="caution">
    <text evidence="13">The sequence shown here is derived from an EMBL/GenBank/DDBJ whole genome shotgun (WGS) entry which is preliminary data.</text>
</comment>
<dbReference type="NCBIfam" id="TIGR01733">
    <property type="entry name" value="AA-adenyl-dom"/>
    <property type="match status" value="1"/>
</dbReference>
<evidence type="ECO:0000256" key="8">
    <source>
        <dbReference type="PROSITE-ProRule" id="PRU01363"/>
    </source>
</evidence>
<dbReference type="CDD" id="cd02440">
    <property type="entry name" value="AdoMet_MTases"/>
    <property type="match status" value="1"/>
</dbReference>
<evidence type="ECO:0000256" key="6">
    <source>
        <dbReference type="ARBA" id="ARBA00023268"/>
    </source>
</evidence>
<dbReference type="InterPro" id="IPR016036">
    <property type="entry name" value="Malonyl_transacylase_ACP-bd"/>
</dbReference>
<dbReference type="SMART" id="SM00822">
    <property type="entry name" value="PKS_KR"/>
    <property type="match status" value="1"/>
</dbReference>
<dbReference type="SMART" id="SM00826">
    <property type="entry name" value="PKS_DH"/>
    <property type="match status" value="1"/>
</dbReference>
<evidence type="ECO:0000259" key="10">
    <source>
        <dbReference type="PROSITE" id="PS50075"/>
    </source>
</evidence>
<dbReference type="InterPro" id="IPR010071">
    <property type="entry name" value="AA_adenyl_dom"/>
</dbReference>
<dbReference type="SUPFAM" id="SSF56801">
    <property type="entry name" value="Acetyl-CoA synthetase-like"/>
    <property type="match status" value="1"/>
</dbReference>
<dbReference type="InterPro" id="IPR013968">
    <property type="entry name" value="PKS_KR"/>
</dbReference>
<dbReference type="Gene3D" id="1.10.1200.10">
    <property type="entry name" value="ACP-like"/>
    <property type="match status" value="2"/>
</dbReference>
<dbReference type="PANTHER" id="PTHR43775:SF20">
    <property type="entry name" value="HYBRID PKS-NRPS SYNTHETASE APDA"/>
    <property type="match status" value="1"/>
</dbReference>
<dbReference type="GO" id="GO:0006633">
    <property type="term" value="P:fatty acid biosynthetic process"/>
    <property type="evidence" value="ECO:0007669"/>
    <property type="project" value="InterPro"/>
</dbReference>
<dbReference type="GO" id="GO:0004315">
    <property type="term" value="F:3-oxoacyl-[acyl-carrier-protein] synthase activity"/>
    <property type="evidence" value="ECO:0007669"/>
    <property type="project" value="InterPro"/>
</dbReference>
<keyword evidence="5" id="KW-0677">Repeat</keyword>
<dbReference type="InterPro" id="IPR057326">
    <property type="entry name" value="KR_dom"/>
</dbReference>
<feature type="region of interest" description="N-terminal hotdog fold" evidence="8">
    <location>
        <begin position="953"/>
        <end position="1092"/>
    </location>
</feature>
<dbReference type="Gene3D" id="3.40.50.12780">
    <property type="entry name" value="N-terminal domain of ligase-like"/>
    <property type="match status" value="1"/>
</dbReference>
<feature type="region of interest" description="Disordered" evidence="9">
    <location>
        <begin position="2481"/>
        <end position="2522"/>
    </location>
</feature>
<dbReference type="Proteomes" id="UP000572817">
    <property type="component" value="Unassembled WGS sequence"/>
</dbReference>